<evidence type="ECO:0000256" key="4">
    <source>
        <dbReference type="ARBA" id="ARBA00022989"/>
    </source>
</evidence>
<dbReference type="KEGG" id="bmx:BMS_2277"/>
<feature type="transmembrane region" description="Helical" evidence="6">
    <location>
        <begin position="413"/>
        <end position="432"/>
    </location>
</feature>
<dbReference type="eggNOG" id="COG0534">
    <property type="taxonomic scope" value="Bacteria"/>
</dbReference>
<evidence type="ECO:0000313" key="7">
    <source>
        <dbReference type="EMBL" id="CBW27079.1"/>
    </source>
</evidence>
<organism evidence="7 8">
    <name type="scientific">Halobacteriovorax marinus (strain ATCC BAA-682 / DSM 15412 / SJ)</name>
    <name type="common">Bacteriovorax marinus</name>
    <dbReference type="NCBI Taxonomy" id="862908"/>
    <lineage>
        <taxon>Bacteria</taxon>
        <taxon>Pseudomonadati</taxon>
        <taxon>Bdellovibrionota</taxon>
        <taxon>Bacteriovoracia</taxon>
        <taxon>Bacteriovoracales</taxon>
        <taxon>Halobacteriovoraceae</taxon>
        <taxon>Halobacteriovorax</taxon>
    </lineage>
</organism>
<dbReference type="NCBIfam" id="TIGR00797">
    <property type="entry name" value="matE"/>
    <property type="match status" value="1"/>
</dbReference>
<dbReference type="RefSeq" id="WP_014244856.1">
    <property type="nucleotide sequence ID" value="NC_016620.1"/>
</dbReference>
<gene>
    <name evidence="7" type="ordered locus">BMS_2277</name>
</gene>
<keyword evidence="4 6" id="KW-1133">Transmembrane helix</keyword>
<keyword evidence="5 6" id="KW-0472">Membrane</keyword>
<dbReference type="AlphaFoldDB" id="E1X4A7"/>
<keyword evidence="8" id="KW-1185">Reference proteome</keyword>
<evidence type="ECO:0000256" key="2">
    <source>
        <dbReference type="ARBA" id="ARBA00010199"/>
    </source>
</evidence>
<dbReference type="Pfam" id="PF01554">
    <property type="entry name" value="MatE"/>
    <property type="match status" value="2"/>
</dbReference>
<protein>
    <submittedName>
        <fullName evidence="7">DNA-damage inducible membrane protein</fullName>
    </submittedName>
</protein>
<feature type="transmembrane region" description="Helical" evidence="6">
    <location>
        <begin position="355"/>
        <end position="378"/>
    </location>
</feature>
<dbReference type="GO" id="GO:0042910">
    <property type="term" value="F:xenobiotic transmembrane transporter activity"/>
    <property type="evidence" value="ECO:0007669"/>
    <property type="project" value="InterPro"/>
</dbReference>
<evidence type="ECO:0000313" key="8">
    <source>
        <dbReference type="Proteomes" id="UP000008963"/>
    </source>
</evidence>
<dbReference type="PATRIC" id="fig|862908.3.peg.2168"/>
<feature type="transmembrane region" description="Helical" evidence="6">
    <location>
        <begin position="166"/>
        <end position="185"/>
    </location>
</feature>
<proteinExistence type="inferred from homology"/>
<evidence type="ECO:0000256" key="6">
    <source>
        <dbReference type="SAM" id="Phobius"/>
    </source>
</evidence>
<feature type="transmembrane region" description="Helical" evidence="6">
    <location>
        <begin position="12"/>
        <end position="30"/>
    </location>
</feature>
<dbReference type="InterPro" id="IPR044644">
    <property type="entry name" value="DinF-like"/>
</dbReference>
<comment type="subcellular location">
    <subcellularLocation>
        <location evidence="1">Membrane</location>
        <topology evidence="1">Multi-pass membrane protein</topology>
    </subcellularLocation>
</comment>
<dbReference type="PANTHER" id="PTHR42893:SF46">
    <property type="entry name" value="PROTEIN DETOXIFICATION 44, CHLOROPLASTIC"/>
    <property type="match status" value="1"/>
</dbReference>
<dbReference type="GO" id="GO:0015297">
    <property type="term" value="F:antiporter activity"/>
    <property type="evidence" value="ECO:0007669"/>
    <property type="project" value="InterPro"/>
</dbReference>
<accession>E1X4A7</accession>
<dbReference type="GO" id="GO:0016020">
    <property type="term" value="C:membrane"/>
    <property type="evidence" value="ECO:0007669"/>
    <property type="project" value="UniProtKB-SubCell"/>
</dbReference>
<feature type="transmembrane region" description="Helical" evidence="6">
    <location>
        <begin position="96"/>
        <end position="116"/>
    </location>
</feature>
<comment type="similarity">
    <text evidence="2">Belongs to the multi antimicrobial extrusion (MATE) (TC 2.A.66.1) family.</text>
</comment>
<evidence type="ECO:0000256" key="1">
    <source>
        <dbReference type="ARBA" id="ARBA00004141"/>
    </source>
</evidence>
<feature type="transmembrane region" description="Helical" evidence="6">
    <location>
        <begin position="136"/>
        <end position="154"/>
    </location>
</feature>
<dbReference type="OrthoDB" id="5242355at2"/>
<sequence length="440" mass="48731">MQDKNPKNSVKLTLSGLFFFSLPSIFGSLLEPVTGIVDTALIGHKSTTWLAALSLGVVILSSFTWVFNFLIHTSIQSVSEAFSLGDNQRVNSRVKVALILSVIVGVGSSLILYFFSPLLFRFVGASEELLPLCQRYFHIRLLGQPFLILGGTLISILRGFERIKTCFILIALSTLINSSLSWALLEGTDLGLAGVAYGSVVGAVFTALFSLIFVLRVEGLSLTSLWGAPLKGEWISFGKNSFNMFCRSIILTGSFFLCTKSAARLGHVSLASHQILMEFWLFSSFLTDGLALSANILSAKYKALNDVENYEKMKGTLLKLSQIIGVLFLLSYLLFKEPLLSIFTKDLAVIEAIESVWPWLAISQLILCGTYTYDGLLFGLGRFDFVRRQMFYGLIISFLPFLIYSYYSKDLLSIWLALISLGTYRLVIGYIGTRSLRVNG</sequence>
<feature type="transmembrane region" description="Helical" evidence="6">
    <location>
        <begin position="390"/>
        <end position="407"/>
    </location>
</feature>
<feature type="transmembrane region" description="Helical" evidence="6">
    <location>
        <begin position="50"/>
        <end position="75"/>
    </location>
</feature>
<feature type="transmembrane region" description="Helical" evidence="6">
    <location>
        <begin position="191"/>
        <end position="215"/>
    </location>
</feature>
<dbReference type="Proteomes" id="UP000008963">
    <property type="component" value="Chromosome"/>
</dbReference>
<dbReference type="PANTHER" id="PTHR42893">
    <property type="entry name" value="PROTEIN DETOXIFICATION 44, CHLOROPLASTIC-RELATED"/>
    <property type="match status" value="1"/>
</dbReference>
<keyword evidence="3 6" id="KW-0812">Transmembrane</keyword>
<evidence type="ECO:0000256" key="5">
    <source>
        <dbReference type="ARBA" id="ARBA00023136"/>
    </source>
</evidence>
<dbReference type="HOGENOM" id="CLU_012893_16_3_7"/>
<reference evidence="8" key="1">
    <citation type="journal article" date="2013" name="ISME J.">
        <title>A small predatory core genome in the divergent marine Bacteriovorax marinus SJ and the terrestrial Bdellovibrio bacteriovorus.</title>
        <authorList>
            <person name="Crossman L.C."/>
            <person name="Chen H."/>
            <person name="Cerdeno-Tarraga A.M."/>
            <person name="Brooks K."/>
            <person name="Quail M.A."/>
            <person name="Pineiro S.A."/>
            <person name="Hobley L."/>
            <person name="Sockett R.E."/>
            <person name="Bentley S.D."/>
            <person name="Parkhill J."/>
            <person name="Williams H.N."/>
            <person name="Stine O.C."/>
        </authorList>
    </citation>
    <scope>NUCLEOTIDE SEQUENCE [LARGE SCALE GENOMIC DNA]</scope>
    <source>
        <strain evidence="8">ATCC BAA-682 / DSM 15412 / SJ</strain>
    </source>
</reference>
<dbReference type="EMBL" id="FQ312005">
    <property type="protein sequence ID" value="CBW27079.1"/>
    <property type="molecule type" value="Genomic_DNA"/>
</dbReference>
<feature type="transmembrane region" description="Helical" evidence="6">
    <location>
        <begin position="317"/>
        <end position="335"/>
    </location>
</feature>
<evidence type="ECO:0000256" key="3">
    <source>
        <dbReference type="ARBA" id="ARBA00022692"/>
    </source>
</evidence>
<dbReference type="STRING" id="862908.BMS_2277"/>
<name>E1X4A7_HALMS</name>
<dbReference type="InterPro" id="IPR002528">
    <property type="entry name" value="MATE_fam"/>
</dbReference>